<dbReference type="SUPFAM" id="SSF54427">
    <property type="entry name" value="NTF2-like"/>
    <property type="match status" value="1"/>
</dbReference>
<proteinExistence type="predicted"/>
<evidence type="ECO:0000256" key="1">
    <source>
        <dbReference type="SAM" id="MobiDB-lite"/>
    </source>
</evidence>
<dbReference type="Proteomes" id="UP000037923">
    <property type="component" value="Unassembled WGS sequence"/>
</dbReference>
<dbReference type="EMBL" id="LGTL01000004">
    <property type="protein sequence ID" value="KPA83429.1"/>
    <property type="molecule type" value="Genomic_DNA"/>
</dbReference>
<dbReference type="AlphaFoldDB" id="A0A0N0DXW9"/>
<dbReference type="EMBL" id="LGTL01000004">
    <property type="protein sequence ID" value="KPA83430.1"/>
    <property type="molecule type" value="Genomic_DNA"/>
</dbReference>
<dbReference type="RefSeq" id="XP_015661870.1">
    <property type="nucleotide sequence ID" value="XM_015800268.1"/>
</dbReference>
<feature type="compositionally biased region" description="Low complexity" evidence="1">
    <location>
        <begin position="177"/>
        <end position="191"/>
    </location>
</feature>
<dbReference type="InterPro" id="IPR032710">
    <property type="entry name" value="NTF2-like_dom_sf"/>
</dbReference>
<dbReference type="RefSeq" id="XP_015661868.1">
    <property type="nucleotide sequence ID" value="XM_015800266.1"/>
</dbReference>
<keyword evidence="3" id="KW-1185">Reference proteome</keyword>
<feature type="compositionally biased region" description="Low complexity" evidence="1">
    <location>
        <begin position="203"/>
        <end position="222"/>
    </location>
</feature>
<protein>
    <recommendedName>
        <fullName evidence="4">RNA-binding protein 42 (RNA-binding motif protein 42)</fullName>
    </recommendedName>
</protein>
<feature type="compositionally biased region" description="Basic and acidic residues" evidence="1">
    <location>
        <begin position="231"/>
        <end position="277"/>
    </location>
</feature>
<evidence type="ECO:0000313" key="2">
    <source>
        <dbReference type="EMBL" id="KPA83431.1"/>
    </source>
</evidence>
<sequence>MAAAQQVANAFTVDFVERVAKNAANLAELYGRRATLTINDFELGISEMTDGDVPMAVQKWASSLLSSRLRVDSVNAASVYGGVNVFLTLTAFGELQQYFHITTTLESYQDTFGMDGFYIRHQVIARIGAVAPEAPPAPEPTPAVEEKPAAAAKKTPAPEPAEEKPKKTPTPEPQPEATPESTEEPAAAPTPAKEEAVHEEEAAQQTAAAAAPSSAKPKSWAALLSHPPAKPSEHRPVRVVAREAGEKKETALPKKEAAAPREAAVKRPAPRERKAPEPVGDRLMFNITGAVTDEEIRTALGAMATHLVSLRNNSAKGHVFMDFAENVAVFDEISKAQPVIGGAKLKMNVFRQRPRD</sequence>
<feature type="region of interest" description="Disordered" evidence="1">
    <location>
        <begin position="132"/>
        <end position="277"/>
    </location>
</feature>
<dbReference type="VEuPathDB" id="TriTrypDB:LpyrH10_04_6110"/>
<feature type="compositionally biased region" description="Basic and acidic residues" evidence="1">
    <location>
        <begin position="192"/>
        <end position="201"/>
    </location>
</feature>
<name>A0A0N0DXW9_LEPPY</name>
<dbReference type="OMA" id="HEMCVEN"/>
<evidence type="ECO:0000313" key="3">
    <source>
        <dbReference type="Proteomes" id="UP000037923"/>
    </source>
</evidence>
<accession>A0A0N0DXW9</accession>
<reference evidence="2 3" key="1">
    <citation type="submission" date="2015-07" db="EMBL/GenBank/DDBJ databases">
        <title>High-quality genome of monoxenous trypanosomatid Leptomonas pyrrhocoris.</title>
        <authorList>
            <person name="Flegontov P."/>
            <person name="Butenko A."/>
            <person name="Firsov S."/>
            <person name="Vlcek C."/>
            <person name="Logacheva M.D."/>
            <person name="Field M."/>
            <person name="Filatov D."/>
            <person name="Flegontova O."/>
            <person name="Gerasimov E."/>
            <person name="Jackson A.P."/>
            <person name="Kelly S."/>
            <person name="Opperdoes F."/>
            <person name="O'Reilly A."/>
            <person name="Votypka J."/>
            <person name="Yurchenko V."/>
            <person name="Lukes J."/>
        </authorList>
    </citation>
    <scope>NUCLEOTIDE SEQUENCE [LARGE SCALE GENOMIC DNA]</scope>
    <source>
        <strain evidence="2">H10</strain>
    </source>
</reference>
<comment type="caution">
    <text evidence="2">The sequence shown here is derived from an EMBL/GenBank/DDBJ whole genome shotgun (WGS) entry which is preliminary data.</text>
</comment>
<organism evidence="2 3">
    <name type="scientific">Leptomonas pyrrhocoris</name>
    <name type="common">Firebug parasite</name>
    <dbReference type="NCBI Taxonomy" id="157538"/>
    <lineage>
        <taxon>Eukaryota</taxon>
        <taxon>Discoba</taxon>
        <taxon>Euglenozoa</taxon>
        <taxon>Kinetoplastea</taxon>
        <taxon>Metakinetoplastina</taxon>
        <taxon>Trypanosomatida</taxon>
        <taxon>Trypanosomatidae</taxon>
        <taxon>Leishmaniinae</taxon>
        <taxon>Leptomonas</taxon>
    </lineage>
</organism>
<dbReference type="EMBL" id="LGTL01000004">
    <property type="protein sequence ID" value="KPA83431.1"/>
    <property type="molecule type" value="Genomic_DNA"/>
</dbReference>
<gene>
    <name evidence="2" type="ORF">ABB37_03061</name>
</gene>
<dbReference type="GeneID" id="26903352"/>
<evidence type="ECO:0008006" key="4">
    <source>
        <dbReference type="Google" id="ProtNLM"/>
    </source>
</evidence>
<dbReference type="OrthoDB" id="251680at2759"/>
<dbReference type="RefSeq" id="XP_015661869.1">
    <property type="nucleotide sequence ID" value="XM_015800267.1"/>
</dbReference>